<keyword evidence="4" id="KW-1185">Reference proteome</keyword>
<evidence type="ECO:0000313" key="4">
    <source>
        <dbReference type="Proteomes" id="UP000635902"/>
    </source>
</evidence>
<organism evidence="3 4">
    <name type="scientific">Corynebacterium suicordis DSM 45110</name>
    <dbReference type="NCBI Taxonomy" id="1121369"/>
    <lineage>
        <taxon>Bacteria</taxon>
        <taxon>Bacillati</taxon>
        <taxon>Actinomycetota</taxon>
        <taxon>Actinomycetes</taxon>
        <taxon>Mycobacteriales</taxon>
        <taxon>Corynebacteriaceae</taxon>
        <taxon>Corynebacterium</taxon>
    </lineage>
</organism>
<evidence type="ECO:0000313" key="3">
    <source>
        <dbReference type="EMBL" id="MBF4554445.1"/>
    </source>
</evidence>
<reference evidence="3 4" key="1">
    <citation type="submission" date="2020-10" db="EMBL/GenBank/DDBJ databases">
        <title>Novel species in genus Corynebacterium.</title>
        <authorList>
            <person name="Zhang G."/>
        </authorList>
    </citation>
    <scope>NUCLEOTIDE SEQUENCE [LARGE SCALE GENOMIC DNA]</scope>
    <source>
        <strain evidence="3 4">DSM 45110</strain>
    </source>
</reference>
<dbReference type="RefSeq" id="WP_194557346.1">
    <property type="nucleotide sequence ID" value="NZ_JADKMY010000010.1"/>
</dbReference>
<dbReference type="Proteomes" id="UP000635902">
    <property type="component" value="Unassembled WGS sequence"/>
</dbReference>
<gene>
    <name evidence="3" type="ORF">IRY30_10230</name>
</gene>
<proteinExistence type="predicted"/>
<feature type="region of interest" description="Disordered" evidence="1">
    <location>
        <begin position="195"/>
        <end position="238"/>
    </location>
</feature>
<accession>A0ABR9ZLX1</accession>
<comment type="caution">
    <text evidence="3">The sequence shown here is derived from an EMBL/GenBank/DDBJ whole genome shotgun (WGS) entry which is preliminary data.</text>
</comment>
<name>A0ABR9ZLX1_9CORY</name>
<protein>
    <submittedName>
        <fullName evidence="3">DUF2786 domain-containing protein</fullName>
    </submittedName>
</protein>
<dbReference type="EMBL" id="JADKMY010000010">
    <property type="protein sequence ID" value="MBF4554445.1"/>
    <property type="molecule type" value="Genomic_DNA"/>
</dbReference>
<dbReference type="Pfam" id="PF23771">
    <property type="entry name" value="DUF7168"/>
    <property type="match status" value="1"/>
</dbReference>
<dbReference type="InterPro" id="IPR055592">
    <property type="entry name" value="DUF7168"/>
</dbReference>
<feature type="domain" description="DUF7168" evidence="2">
    <location>
        <begin position="68"/>
        <end position="176"/>
    </location>
</feature>
<evidence type="ECO:0000259" key="2">
    <source>
        <dbReference type="Pfam" id="PF23771"/>
    </source>
</evidence>
<sequence>MTHPEGIERKIKALLEMARSRAGQPDEEAFRSRALEMMAKYGINERDLAQGTADEMIHEKVSLSGAYTDCQGQLLGRIAKALHCEPVLWTTRNSNKISHVEIFGRNKHVKRVMMMFSYLNPYMLTQAKRASLDDFIGVSTVLQRRSWMQGFAQTIAHRLQEIEDGQSREFDTAKDKGEIVLLSDAQAARQALNEAHGRLRTRQSKNRLDPQGFSSGSSAGHNVDLGQQRVDSRKALNR</sequence>
<evidence type="ECO:0000256" key="1">
    <source>
        <dbReference type="SAM" id="MobiDB-lite"/>
    </source>
</evidence>